<comment type="caution">
    <text evidence="1">The sequence shown here is derived from an EMBL/GenBank/DDBJ whole genome shotgun (WGS) entry which is preliminary data.</text>
</comment>
<dbReference type="RefSeq" id="WP_405345711.1">
    <property type="nucleotide sequence ID" value="NZ_JAZHOJ010000044.1"/>
</dbReference>
<accession>A0ABW8PKF1</accession>
<reference evidence="1 2" key="1">
    <citation type="submission" date="2024-02" db="EMBL/GenBank/DDBJ databases">
        <title>Comparative Genomic Analysis of Flavobacterium Species Causing Columnaris Disease of Freshwater Fish in Thailand: Insights into Virulence and Resistance Mechanisms.</title>
        <authorList>
            <person name="Nguyen D."/>
            <person name="Chokmangmeepisarn P."/>
            <person name="Khianchaikhan K."/>
            <person name="Morishita M."/>
            <person name="Bunnoy A."/>
            <person name="Rodkhum C."/>
        </authorList>
    </citation>
    <scope>NUCLEOTIDE SEQUENCE [LARGE SCALE GENOMIC DNA]</scope>
    <source>
        <strain evidence="1 2">PCBSB2203</strain>
    </source>
</reference>
<proteinExistence type="predicted"/>
<keyword evidence="2" id="KW-1185">Reference proteome</keyword>
<name>A0ABW8PKF1_9FLAO</name>
<protein>
    <submittedName>
        <fullName evidence="1">Uncharacterized protein</fullName>
    </submittedName>
</protein>
<gene>
    <name evidence="1" type="ORF">V3467_13150</name>
</gene>
<organism evidence="1 2">
    <name type="scientific">Flavobacterium covae</name>
    <dbReference type="NCBI Taxonomy" id="2906076"/>
    <lineage>
        <taxon>Bacteria</taxon>
        <taxon>Pseudomonadati</taxon>
        <taxon>Bacteroidota</taxon>
        <taxon>Flavobacteriia</taxon>
        <taxon>Flavobacteriales</taxon>
        <taxon>Flavobacteriaceae</taxon>
        <taxon>Flavobacterium</taxon>
    </lineage>
</organism>
<dbReference type="EMBL" id="JAZHOJ010000044">
    <property type="protein sequence ID" value="MFK7004786.1"/>
    <property type="molecule type" value="Genomic_DNA"/>
</dbReference>
<evidence type="ECO:0000313" key="1">
    <source>
        <dbReference type="EMBL" id="MFK7004786.1"/>
    </source>
</evidence>
<dbReference type="Proteomes" id="UP001621713">
    <property type="component" value="Unassembled WGS sequence"/>
</dbReference>
<sequence>MSDLATAKKVIKKHFEQAVNSYMGRAKHPELKEFDKAGKGAISFYIEDVIYLDVYPVLKVI</sequence>
<evidence type="ECO:0000313" key="2">
    <source>
        <dbReference type="Proteomes" id="UP001621713"/>
    </source>
</evidence>